<reference evidence="3" key="1">
    <citation type="submission" date="2021-03" db="EMBL/GenBank/DDBJ databases">
        <authorList>
            <person name="Tagirdzhanova G."/>
        </authorList>
    </citation>
    <scope>NUCLEOTIDE SEQUENCE</scope>
</reference>
<feature type="region of interest" description="Disordered" evidence="1">
    <location>
        <begin position="230"/>
        <end position="258"/>
    </location>
</feature>
<feature type="transmembrane region" description="Helical" evidence="2">
    <location>
        <begin position="7"/>
        <end position="31"/>
    </location>
</feature>
<evidence type="ECO:0000256" key="1">
    <source>
        <dbReference type="SAM" id="MobiDB-lite"/>
    </source>
</evidence>
<gene>
    <name evidence="3" type="ORF">HETSPECPRED_007715</name>
</gene>
<accession>A0A8H3FXD4</accession>
<feature type="compositionally biased region" description="Basic and acidic residues" evidence="1">
    <location>
        <begin position="291"/>
        <end position="306"/>
    </location>
</feature>
<comment type="caution">
    <text evidence="3">The sequence shown here is derived from an EMBL/GenBank/DDBJ whole genome shotgun (WGS) entry which is preliminary data.</text>
</comment>
<keyword evidence="2" id="KW-0812">Transmembrane</keyword>
<keyword evidence="2" id="KW-0472">Membrane</keyword>
<sequence>MRLTHPLFLSVLIFSGLIYIIIALVCFAFLISSYEIVPTLTIREIPAATVILTEMISETGSSTMTRTYLGSVNASTDGPVSTVTSVARNTSAPLVEIATRTANSTATVINETVLLTVRSPPTEPPARDKGIPTKRWTPMIKRADEMQIDAMMAPKNDPEATAEMISTLTKRSIPAAITQDLETPPATAVPTTSAVSSKIPAQKGAIGGALLGALPNIIINAVGSAITTTVESSMEDGEGEDVGPEDEGNEDEKKRSVPIAINMGPILGDDLLSGGLAAEEPDAVNGAVDGKLGETGKWDQEGKKDSWVFGRGQDGAWGMAGGRRVRYNGA</sequence>
<feature type="compositionally biased region" description="Acidic residues" evidence="1">
    <location>
        <begin position="233"/>
        <end position="250"/>
    </location>
</feature>
<feature type="region of interest" description="Disordered" evidence="1">
    <location>
        <begin position="286"/>
        <end position="310"/>
    </location>
</feature>
<keyword evidence="4" id="KW-1185">Reference proteome</keyword>
<evidence type="ECO:0000256" key="2">
    <source>
        <dbReference type="SAM" id="Phobius"/>
    </source>
</evidence>
<evidence type="ECO:0000313" key="3">
    <source>
        <dbReference type="EMBL" id="CAF9930812.1"/>
    </source>
</evidence>
<dbReference type="AlphaFoldDB" id="A0A8H3FXD4"/>
<keyword evidence="2" id="KW-1133">Transmembrane helix</keyword>
<evidence type="ECO:0000313" key="4">
    <source>
        <dbReference type="Proteomes" id="UP000664521"/>
    </source>
</evidence>
<proteinExistence type="predicted"/>
<organism evidence="3 4">
    <name type="scientific">Heterodermia speciosa</name>
    <dbReference type="NCBI Taxonomy" id="116794"/>
    <lineage>
        <taxon>Eukaryota</taxon>
        <taxon>Fungi</taxon>
        <taxon>Dikarya</taxon>
        <taxon>Ascomycota</taxon>
        <taxon>Pezizomycotina</taxon>
        <taxon>Lecanoromycetes</taxon>
        <taxon>OSLEUM clade</taxon>
        <taxon>Lecanoromycetidae</taxon>
        <taxon>Caliciales</taxon>
        <taxon>Physciaceae</taxon>
        <taxon>Heterodermia</taxon>
    </lineage>
</organism>
<dbReference type="Proteomes" id="UP000664521">
    <property type="component" value="Unassembled WGS sequence"/>
</dbReference>
<protein>
    <submittedName>
        <fullName evidence="3">Uncharacterized protein</fullName>
    </submittedName>
</protein>
<name>A0A8H3FXD4_9LECA</name>
<dbReference type="EMBL" id="CAJPDS010000057">
    <property type="protein sequence ID" value="CAF9930812.1"/>
    <property type="molecule type" value="Genomic_DNA"/>
</dbReference>